<reference evidence="1 2" key="1">
    <citation type="submission" date="2021-01" db="EMBL/GenBank/DDBJ databases">
        <title>Whole genome shotgun sequence of Verrucosispora andamanensis NBRC 109075.</title>
        <authorList>
            <person name="Komaki H."/>
            <person name="Tamura T."/>
        </authorList>
    </citation>
    <scope>NUCLEOTIDE SEQUENCE [LARGE SCALE GENOMIC DNA]</scope>
    <source>
        <strain evidence="1 2">NBRC 109075</strain>
    </source>
</reference>
<name>A0ABQ4HSJ6_9ACTN</name>
<gene>
    <name evidence="1" type="ORF">Van01_18010</name>
</gene>
<sequence length="76" mass="7842">MPGLNRGVAPLVRQGDSAGDGLAALGGEAFGVHGLPWIGVSTGTDRTRVEPIPLNLCHVIYSTLTAVAASRNYPTK</sequence>
<organism evidence="1 2">
    <name type="scientific">Micromonospora andamanensis</name>
    <dbReference type="NCBI Taxonomy" id="1287068"/>
    <lineage>
        <taxon>Bacteria</taxon>
        <taxon>Bacillati</taxon>
        <taxon>Actinomycetota</taxon>
        <taxon>Actinomycetes</taxon>
        <taxon>Micromonosporales</taxon>
        <taxon>Micromonosporaceae</taxon>
        <taxon>Micromonospora</taxon>
    </lineage>
</organism>
<dbReference type="EMBL" id="BOOZ01000007">
    <property type="protein sequence ID" value="GIJ08587.1"/>
    <property type="molecule type" value="Genomic_DNA"/>
</dbReference>
<comment type="caution">
    <text evidence="1">The sequence shown here is derived from an EMBL/GenBank/DDBJ whole genome shotgun (WGS) entry which is preliminary data.</text>
</comment>
<keyword evidence="2" id="KW-1185">Reference proteome</keyword>
<evidence type="ECO:0000313" key="1">
    <source>
        <dbReference type="EMBL" id="GIJ08587.1"/>
    </source>
</evidence>
<proteinExistence type="predicted"/>
<dbReference type="Proteomes" id="UP000647017">
    <property type="component" value="Unassembled WGS sequence"/>
</dbReference>
<accession>A0ABQ4HSJ6</accession>
<evidence type="ECO:0000313" key="2">
    <source>
        <dbReference type="Proteomes" id="UP000647017"/>
    </source>
</evidence>
<protein>
    <submittedName>
        <fullName evidence="1">Uncharacterized protein</fullName>
    </submittedName>
</protein>